<dbReference type="CDD" id="cd05233">
    <property type="entry name" value="SDR_c"/>
    <property type="match status" value="1"/>
</dbReference>
<dbReference type="PANTHER" id="PTHR43639">
    <property type="entry name" value="OXIDOREDUCTASE, SHORT-CHAIN DEHYDROGENASE/REDUCTASE FAMILY (AFU_ORTHOLOGUE AFUA_5G02870)"/>
    <property type="match status" value="1"/>
</dbReference>
<comment type="similarity">
    <text evidence="1">Belongs to the short-chain dehydrogenases/reductases (SDR) family.</text>
</comment>
<evidence type="ECO:0000313" key="4">
    <source>
        <dbReference type="Proteomes" id="UP000050874"/>
    </source>
</evidence>
<dbReference type="InterPro" id="IPR020904">
    <property type="entry name" value="Sc_DH/Rdtase_CS"/>
</dbReference>
<dbReference type="InterPro" id="IPR002347">
    <property type="entry name" value="SDR_fam"/>
</dbReference>
<dbReference type="FunFam" id="3.40.50.720:FF:000084">
    <property type="entry name" value="Short-chain dehydrogenase reductase"/>
    <property type="match status" value="1"/>
</dbReference>
<gene>
    <name evidence="3" type="ORF">ABR63_01460</name>
</gene>
<dbReference type="PANTHER" id="PTHR43639:SF1">
    <property type="entry name" value="SHORT-CHAIN DEHYDROGENASE_REDUCTASE FAMILY PROTEIN"/>
    <property type="match status" value="1"/>
</dbReference>
<dbReference type="Gene3D" id="3.40.50.720">
    <property type="entry name" value="NAD(P)-binding Rossmann-like Domain"/>
    <property type="match status" value="1"/>
</dbReference>
<dbReference type="EMBL" id="LIAV01000082">
    <property type="protein sequence ID" value="KRO40635.1"/>
    <property type="molecule type" value="Genomic_DNA"/>
</dbReference>
<dbReference type="Pfam" id="PF13561">
    <property type="entry name" value="adh_short_C2"/>
    <property type="match status" value="1"/>
</dbReference>
<dbReference type="PRINTS" id="PR00080">
    <property type="entry name" value="SDRFAMILY"/>
</dbReference>
<evidence type="ECO:0000256" key="1">
    <source>
        <dbReference type="ARBA" id="ARBA00006484"/>
    </source>
</evidence>
<dbReference type="PROSITE" id="PS00061">
    <property type="entry name" value="ADH_SHORT"/>
    <property type="match status" value="1"/>
</dbReference>
<dbReference type="InterPro" id="IPR036291">
    <property type="entry name" value="NAD(P)-bd_dom_sf"/>
</dbReference>
<comment type="caution">
    <text evidence="3">The sequence shown here is derived from an EMBL/GenBank/DDBJ whole genome shotgun (WGS) entry which is preliminary data.</text>
</comment>
<sequence length="253" mass="27104">MDLVGKISLVTGAGQGIGEGIAKVLAQQGSKVILVDLNGQAAQKVSDDINNAYPDSAYSYEADLTDEKAIQSMLEFTDQKFHRLDCICNNAAASKGLGPVETYALEDVQATLDLTFTSLWKCLQAEIIFLKKQSSPASIVNISSNSALKGYAFNSIYAASKAAVNNLTQSVAKEVARQHIRVNAVSPGTINTPGVMNYFKEEPSAKEMLERSALLRRIGEPEEVGEMVAFLLSDRSSYVTGQIISVDGGSSIN</sequence>
<keyword evidence="2" id="KW-0560">Oxidoreductase</keyword>
<evidence type="ECO:0008006" key="5">
    <source>
        <dbReference type="Google" id="ProtNLM"/>
    </source>
</evidence>
<organism evidence="3 4">
    <name type="scientific">SAR86 cluster bacterium BACL1 MAG-120920-bin57</name>
    <dbReference type="NCBI Taxonomy" id="1655571"/>
    <lineage>
        <taxon>Bacteria</taxon>
        <taxon>Pseudomonadati</taxon>
        <taxon>Pseudomonadota</taxon>
        <taxon>Gammaproteobacteria</taxon>
        <taxon>SAR86 cluster</taxon>
    </lineage>
</organism>
<dbReference type="GO" id="GO:0016491">
    <property type="term" value="F:oxidoreductase activity"/>
    <property type="evidence" value="ECO:0007669"/>
    <property type="project" value="UniProtKB-KW"/>
</dbReference>
<dbReference type="SUPFAM" id="SSF51735">
    <property type="entry name" value="NAD(P)-binding Rossmann-fold domains"/>
    <property type="match status" value="1"/>
</dbReference>
<evidence type="ECO:0000313" key="3">
    <source>
        <dbReference type="EMBL" id="KRO40635.1"/>
    </source>
</evidence>
<dbReference type="AlphaFoldDB" id="A0A0R2PUI3"/>
<dbReference type="PRINTS" id="PR00081">
    <property type="entry name" value="GDHRDH"/>
</dbReference>
<reference evidence="4" key="1">
    <citation type="submission" date="2015-10" db="EMBL/GenBank/DDBJ databases">
        <title>Metagenome-Assembled Genomes uncover a global brackish microbiome.</title>
        <authorList>
            <person name="Hugerth L.W."/>
            <person name="Larsson J."/>
            <person name="Alneberg J."/>
            <person name="Lindh M.V."/>
            <person name="Legrand C."/>
            <person name="Pinhassi J."/>
            <person name="Andersson A."/>
        </authorList>
    </citation>
    <scope>NUCLEOTIDE SEQUENCE [LARGE SCALE GENOMIC DNA]</scope>
</reference>
<dbReference type="Proteomes" id="UP000050874">
    <property type="component" value="Unassembled WGS sequence"/>
</dbReference>
<accession>A0A0R2PUI3</accession>
<name>A0A0R2PUI3_9GAMM</name>
<protein>
    <recommendedName>
        <fullName evidence="5">Short-chain dehydrogenase</fullName>
    </recommendedName>
</protein>
<proteinExistence type="inferred from homology"/>
<evidence type="ECO:0000256" key="2">
    <source>
        <dbReference type="ARBA" id="ARBA00023002"/>
    </source>
</evidence>